<dbReference type="Gene3D" id="1.10.10.10">
    <property type="entry name" value="Winged helix-like DNA-binding domain superfamily/Winged helix DNA-binding domain"/>
    <property type="match status" value="1"/>
</dbReference>
<dbReference type="RefSeq" id="WP_344723274.1">
    <property type="nucleotide sequence ID" value="NZ_BAAAUS010000019.1"/>
</dbReference>
<dbReference type="SUPFAM" id="SSF46894">
    <property type="entry name" value="C-terminal effector domain of the bipartite response regulators"/>
    <property type="match status" value="1"/>
</dbReference>
<dbReference type="InterPro" id="IPR016032">
    <property type="entry name" value="Sig_transdc_resp-reg_C-effctor"/>
</dbReference>
<dbReference type="PRINTS" id="PR00038">
    <property type="entry name" value="HTHLUXR"/>
</dbReference>
<keyword evidence="2" id="KW-0067">ATP-binding</keyword>
<dbReference type="SUPFAM" id="SSF52540">
    <property type="entry name" value="P-loop containing nucleoside triphosphate hydrolases"/>
    <property type="match status" value="1"/>
</dbReference>
<dbReference type="InterPro" id="IPR036388">
    <property type="entry name" value="WH-like_DNA-bd_sf"/>
</dbReference>
<evidence type="ECO:0000259" key="4">
    <source>
        <dbReference type="PROSITE" id="PS50043"/>
    </source>
</evidence>
<evidence type="ECO:0000256" key="1">
    <source>
        <dbReference type="ARBA" id="ARBA00022741"/>
    </source>
</evidence>
<evidence type="ECO:0000313" key="5">
    <source>
        <dbReference type="EMBL" id="MFD1523664.1"/>
    </source>
</evidence>
<keyword evidence="6" id="KW-1185">Reference proteome</keyword>
<dbReference type="InterPro" id="IPR000792">
    <property type="entry name" value="Tscrpt_reg_LuxR_C"/>
</dbReference>
<dbReference type="SMART" id="SM00421">
    <property type="entry name" value="HTH_LUXR"/>
    <property type="match status" value="1"/>
</dbReference>
<dbReference type="EMBL" id="JBHUCO010000069">
    <property type="protein sequence ID" value="MFD1523664.1"/>
    <property type="molecule type" value="Genomic_DNA"/>
</dbReference>
<reference evidence="6" key="1">
    <citation type="journal article" date="2019" name="Int. J. Syst. Evol. Microbiol.">
        <title>The Global Catalogue of Microorganisms (GCM) 10K type strain sequencing project: providing services to taxonomists for standard genome sequencing and annotation.</title>
        <authorList>
            <consortium name="The Broad Institute Genomics Platform"/>
            <consortium name="The Broad Institute Genome Sequencing Center for Infectious Disease"/>
            <person name="Wu L."/>
            <person name="Ma J."/>
        </authorList>
    </citation>
    <scope>NUCLEOTIDE SEQUENCE [LARGE SCALE GENOMIC DNA]</scope>
    <source>
        <strain evidence="6">CCM 7043</strain>
    </source>
</reference>
<evidence type="ECO:0000256" key="2">
    <source>
        <dbReference type="ARBA" id="ARBA00022840"/>
    </source>
</evidence>
<evidence type="ECO:0000256" key="3">
    <source>
        <dbReference type="SAM" id="MobiDB-lite"/>
    </source>
</evidence>
<dbReference type="PANTHER" id="PTHR16305">
    <property type="entry name" value="TESTICULAR SOLUBLE ADENYLYL CYCLASE"/>
    <property type="match status" value="1"/>
</dbReference>
<feature type="region of interest" description="Disordered" evidence="3">
    <location>
        <begin position="342"/>
        <end position="366"/>
    </location>
</feature>
<sequence>MLAGLRGRRRECEALGSLVEAVTVGDSRALVVRGEPGVGKTALLDYMVEQASGCRVARVAGIQSEVELAFAGLHQLCAPMLDLIQGLPHHQGGALCTALGLSSGPAPDRFLVGLGVLRLLSEGARERPLICVVDDAQWLDSASAETLAFVARRLRAEAVAIVFATCRPQDIPALAGLPEMVVGGLPDADARSLLDSVLPWPLDDRVRERIVAETRGNPLALLELPRSLTPAELAGGFGTGGAALPVRIEDCFRRQLVPLPNETRQLLLLAAAEPLGDPVLVWRAAQRLGIGVDAAAPAIAAGLLEIGRRVRFRHPLERSAIYQAASAREVRRVHSVLAEVTDPEADPDRRAWHAAQAAGGPDEDVAAGLEGSAGRAQARGGVVAAAAFWQRAAELTPDPVRRAERALEAAEAKHQAGMRGEAEGLLALAEAGPLTQLQRGRVDLLRARTAFTGRRIADAAPLLLKAAAQLQPLDARLARETYLEALLAAMHAGPLACGGSVREVAEAAWLARASSPSPSAGDFLLAALAARFTDGYVAAISLVRRALEAFPEGDISTEEALRWHWLACRAVADLLWDFEAWDALTARFVRQAREAGALAVLPIAVSARMVTYTLAGELDAAASLGEELDTVTEAAPCTLRPYGRLLLAAWEGREPETSALIETFATEALDQGEGMGQTITCWAKALLNNGLGQHEDALAAAREAQHPQELGMCTWGVQIELIEAAVRSGVPEQGADALELLTEVTSAGGTDWGLGIAARSRALLTEGPAAEGFYREAIDRLSRVRVRPELARALLLYGEWLRRERRRGEARQELRTAQEMFREMGMEAFARRASRELRAAGATARKHPTETATRLTAQEAQIARLVREGLSNPEIAARLFLSRRTVEWHLRGIFAKLRINSRKDLSR</sequence>
<dbReference type="InterPro" id="IPR027417">
    <property type="entry name" value="P-loop_NTPase"/>
</dbReference>
<organism evidence="5 6">
    <name type="scientific">Pseudonocardia yunnanensis</name>
    <dbReference type="NCBI Taxonomy" id="58107"/>
    <lineage>
        <taxon>Bacteria</taxon>
        <taxon>Bacillati</taxon>
        <taxon>Actinomycetota</taxon>
        <taxon>Actinomycetes</taxon>
        <taxon>Pseudonocardiales</taxon>
        <taxon>Pseudonocardiaceae</taxon>
        <taxon>Pseudonocardia</taxon>
    </lineage>
</organism>
<comment type="caution">
    <text evidence="5">The sequence shown here is derived from an EMBL/GenBank/DDBJ whole genome shotgun (WGS) entry which is preliminary data.</text>
</comment>
<dbReference type="CDD" id="cd06170">
    <property type="entry name" value="LuxR_C_like"/>
    <property type="match status" value="1"/>
</dbReference>
<evidence type="ECO:0000313" key="6">
    <source>
        <dbReference type="Proteomes" id="UP001597114"/>
    </source>
</evidence>
<dbReference type="Pfam" id="PF00196">
    <property type="entry name" value="GerE"/>
    <property type="match status" value="1"/>
</dbReference>
<protein>
    <submittedName>
        <fullName evidence="5">LuxR family transcriptional regulator</fullName>
    </submittedName>
</protein>
<name>A0ABW4FBA9_9PSEU</name>
<accession>A0ABW4FBA9</accession>
<feature type="domain" description="HTH luxR-type" evidence="4">
    <location>
        <begin position="848"/>
        <end position="907"/>
    </location>
</feature>
<keyword evidence="1" id="KW-0547">Nucleotide-binding</keyword>
<dbReference type="PROSITE" id="PS50043">
    <property type="entry name" value="HTH_LUXR_2"/>
    <property type="match status" value="1"/>
</dbReference>
<proteinExistence type="predicted"/>
<dbReference type="Proteomes" id="UP001597114">
    <property type="component" value="Unassembled WGS sequence"/>
</dbReference>
<gene>
    <name evidence="5" type="ORF">ACFSJD_39705</name>
</gene>
<dbReference type="Pfam" id="PF13191">
    <property type="entry name" value="AAA_16"/>
    <property type="match status" value="1"/>
</dbReference>
<dbReference type="PANTHER" id="PTHR16305:SF35">
    <property type="entry name" value="TRANSCRIPTIONAL ACTIVATOR DOMAIN"/>
    <property type="match status" value="1"/>
</dbReference>
<dbReference type="InterPro" id="IPR041664">
    <property type="entry name" value="AAA_16"/>
</dbReference>